<dbReference type="Gene3D" id="3.30.390.50">
    <property type="entry name" value="CO dehydrogenase flavoprotein, C-terminal domain"/>
    <property type="match status" value="1"/>
</dbReference>
<dbReference type="GO" id="GO:0071949">
    <property type="term" value="F:FAD binding"/>
    <property type="evidence" value="ECO:0007669"/>
    <property type="project" value="InterPro"/>
</dbReference>
<dbReference type="InterPro" id="IPR016169">
    <property type="entry name" value="FAD-bd_PCMH_sub2"/>
</dbReference>
<dbReference type="SUPFAM" id="SSF56176">
    <property type="entry name" value="FAD-binding/transporter-associated domain-like"/>
    <property type="match status" value="1"/>
</dbReference>
<dbReference type="EMBL" id="CP084166">
    <property type="protein sequence ID" value="UJG40725.1"/>
    <property type="molecule type" value="Genomic_DNA"/>
</dbReference>
<dbReference type="Pfam" id="PF03450">
    <property type="entry name" value="CO_deh_flav_C"/>
    <property type="match status" value="1"/>
</dbReference>
<dbReference type="SMART" id="SM01092">
    <property type="entry name" value="CO_deh_flav_C"/>
    <property type="match status" value="1"/>
</dbReference>
<dbReference type="InterPro" id="IPR036010">
    <property type="entry name" value="2Fe-2S_ferredoxin-like_sf"/>
</dbReference>
<evidence type="ECO:0000313" key="8">
    <source>
        <dbReference type="EMBL" id="UJG40725.1"/>
    </source>
</evidence>
<dbReference type="Gene3D" id="1.10.150.120">
    <property type="entry name" value="[2Fe-2S]-binding domain"/>
    <property type="match status" value="1"/>
</dbReference>
<dbReference type="AlphaFoldDB" id="A0A9Y1BKT1"/>
<dbReference type="PANTHER" id="PTHR45444:SF3">
    <property type="entry name" value="XANTHINE DEHYDROGENASE"/>
    <property type="match status" value="1"/>
</dbReference>
<dbReference type="CDD" id="cd00207">
    <property type="entry name" value="fer2"/>
    <property type="match status" value="1"/>
</dbReference>
<organism evidence="8">
    <name type="scientific">Candidatus Heimdallarchaeum aukensis</name>
    <dbReference type="NCBI Taxonomy" id="2876573"/>
    <lineage>
        <taxon>Archaea</taxon>
        <taxon>Promethearchaeati</taxon>
        <taxon>Candidatus Heimdallarchaeota</taxon>
        <taxon>Candidatus Heimdallarchaeia (ex Rinke et al. 2021) (nom. nud.)</taxon>
        <taxon>Candidatus Heimdallarchaeales</taxon>
        <taxon>Candidatus Heimdallarchaeaceae</taxon>
        <taxon>Candidatus Heimdallarchaeum</taxon>
    </lineage>
</organism>
<dbReference type="GO" id="GO:0051537">
    <property type="term" value="F:2 iron, 2 sulfur cluster binding"/>
    <property type="evidence" value="ECO:0007669"/>
    <property type="project" value="InterPro"/>
</dbReference>
<dbReference type="PROSITE" id="PS51085">
    <property type="entry name" value="2FE2S_FER_2"/>
    <property type="match status" value="1"/>
</dbReference>
<dbReference type="InterPro" id="IPR016208">
    <property type="entry name" value="Ald_Oxase/xanthine_DH-like"/>
</dbReference>
<dbReference type="SUPFAM" id="SSF54292">
    <property type="entry name" value="2Fe-2S ferredoxin-like"/>
    <property type="match status" value="1"/>
</dbReference>
<evidence type="ECO:0000259" key="7">
    <source>
        <dbReference type="PROSITE" id="PS51387"/>
    </source>
</evidence>
<dbReference type="SUPFAM" id="SSF55447">
    <property type="entry name" value="CO dehydrogenase flavoprotein C-terminal domain-like"/>
    <property type="match status" value="1"/>
</dbReference>
<dbReference type="Proteomes" id="UP001201020">
    <property type="component" value="Chromosome"/>
</dbReference>
<dbReference type="InterPro" id="IPR036683">
    <property type="entry name" value="CO_DH_flav_C_dom_sf"/>
</dbReference>
<dbReference type="PROSITE" id="PS00197">
    <property type="entry name" value="2FE2S_FER_1"/>
    <property type="match status" value="1"/>
</dbReference>
<dbReference type="Pfam" id="PF00111">
    <property type="entry name" value="Fer2"/>
    <property type="match status" value="1"/>
</dbReference>
<evidence type="ECO:0000256" key="3">
    <source>
        <dbReference type="ARBA" id="ARBA00022827"/>
    </source>
</evidence>
<dbReference type="Gene3D" id="3.10.20.30">
    <property type="match status" value="1"/>
</dbReference>
<gene>
    <name evidence="8" type="ORF">K9W45_12930</name>
</gene>
<dbReference type="GO" id="GO:0016491">
    <property type="term" value="F:oxidoreductase activity"/>
    <property type="evidence" value="ECO:0007669"/>
    <property type="project" value="UniProtKB-KW"/>
</dbReference>
<dbReference type="InterPro" id="IPR002888">
    <property type="entry name" value="2Fe-2S-bd"/>
</dbReference>
<dbReference type="InterPro" id="IPR001041">
    <property type="entry name" value="2Fe-2S_ferredoxin-type"/>
</dbReference>
<keyword evidence="1" id="KW-0285">Flavoprotein</keyword>
<evidence type="ECO:0000259" key="6">
    <source>
        <dbReference type="PROSITE" id="PS51085"/>
    </source>
</evidence>
<sequence length="455" mass="50964">MKFVLNNKIEEIDAPLGSSTLDFLRKKGFTGVKEACHEGECGACMILLGEMEESTVKYKAVTSCILPLGEIIGKHVVTIEGINQEKLTPIQEAIVEEGASQCGFCTPGFVMSLTGFFLNEIFVKEDILTAIEGNLCRCGTYAAIKRAAEKIAEKIKVEDLNYSARVNYLIELGVIPEYFKNIHEKLEKLNEKLESNGKGTNVAGATDLLVQREKIEKPVFLSQLQIRNDIWEEDGYIYIGALASMEDIRLSEELNELFDIKNDLRVVSALPIRIRATLGGNLVNASPIGDLTIYFLGLGAEISLRKGEKSRILPLKDFYKGYKQMDLEEGEVVESLRIKSKKRFFNFEKVAMRKYVDIASVNSAISFEKEENKIKNVHLSVGGVAPVPKYLEKTSNFLNDKEVNSEVVREALEIADSEISPISDVRGSAKYKRLLVRQLIIAHFMTLFPEMEVKL</sequence>
<dbReference type="InterPro" id="IPR012675">
    <property type="entry name" value="Beta-grasp_dom_sf"/>
</dbReference>
<reference evidence="8" key="1">
    <citation type="journal article" date="2022" name="Nat. Microbiol.">
        <title>Unique mobile elements and scalable gene flow at the prokaryote-eukaryote boundary revealed by circularized Asgard archaea genomes.</title>
        <authorList>
            <person name="Wu F."/>
            <person name="Speth D.R."/>
            <person name="Philosof A."/>
            <person name="Cremiere A."/>
            <person name="Narayanan A."/>
            <person name="Barco R.A."/>
            <person name="Connon S.A."/>
            <person name="Amend J.P."/>
            <person name="Antoshechkin I.A."/>
            <person name="Orphan V.J."/>
        </authorList>
    </citation>
    <scope>NUCLEOTIDE SEQUENCE</scope>
    <source>
        <strain evidence="8">PM71</strain>
    </source>
</reference>
<name>A0A9Y1BKT1_9ARCH</name>
<keyword evidence="4" id="KW-0560">Oxidoreductase</keyword>
<dbReference type="PANTHER" id="PTHR45444">
    <property type="entry name" value="XANTHINE DEHYDROGENASE"/>
    <property type="match status" value="1"/>
</dbReference>
<feature type="domain" description="2Fe-2S ferredoxin-type" evidence="6">
    <location>
        <begin position="1"/>
        <end position="82"/>
    </location>
</feature>
<evidence type="ECO:0000256" key="4">
    <source>
        <dbReference type="ARBA" id="ARBA00023002"/>
    </source>
</evidence>
<dbReference type="InterPro" id="IPR036318">
    <property type="entry name" value="FAD-bd_PCMH-like_sf"/>
</dbReference>
<evidence type="ECO:0000256" key="1">
    <source>
        <dbReference type="ARBA" id="ARBA00022630"/>
    </source>
</evidence>
<dbReference type="Pfam" id="PF01799">
    <property type="entry name" value="Fer2_2"/>
    <property type="match status" value="1"/>
</dbReference>
<dbReference type="PROSITE" id="PS51387">
    <property type="entry name" value="FAD_PCMH"/>
    <property type="match status" value="1"/>
</dbReference>
<keyword evidence="3" id="KW-0274">FAD</keyword>
<accession>A0A9Y1BKT1</accession>
<dbReference type="SUPFAM" id="SSF47741">
    <property type="entry name" value="CO dehydrogenase ISP C-domain like"/>
    <property type="match status" value="1"/>
</dbReference>
<keyword evidence="2" id="KW-0479">Metal-binding</keyword>
<evidence type="ECO:0000256" key="2">
    <source>
        <dbReference type="ARBA" id="ARBA00022723"/>
    </source>
</evidence>
<keyword evidence="5" id="KW-0408">Iron</keyword>
<dbReference type="InterPro" id="IPR036884">
    <property type="entry name" value="2Fe-2S-bd_dom_sf"/>
</dbReference>
<dbReference type="Pfam" id="PF00941">
    <property type="entry name" value="FAD_binding_5"/>
    <property type="match status" value="1"/>
</dbReference>
<feature type="domain" description="FAD-binding PCMH-type" evidence="7">
    <location>
        <begin position="161"/>
        <end position="343"/>
    </location>
</feature>
<evidence type="ECO:0000256" key="5">
    <source>
        <dbReference type="ARBA" id="ARBA00023004"/>
    </source>
</evidence>
<proteinExistence type="predicted"/>
<dbReference type="InterPro" id="IPR006058">
    <property type="entry name" value="2Fe2S_fd_BS"/>
</dbReference>
<protein>
    <submittedName>
        <fullName evidence="8">FAD binding domain-containing protein</fullName>
    </submittedName>
</protein>
<dbReference type="Gene3D" id="3.30.465.10">
    <property type="match status" value="1"/>
</dbReference>
<dbReference type="InterPro" id="IPR016166">
    <property type="entry name" value="FAD-bd_PCMH"/>
</dbReference>
<dbReference type="InterPro" id="IPR005107">
    <property type="entry name" value="CO_DH_flav_C"/>
</dbReference>
<dbReference type="InterPro" id="IPR002346">
    <property type="entry name" value="Mopterin_DH_FAD-bd"/>
</dbReference>
<dbReference type="GO" id="GO:0005506">
    <property type="term" value="F:iron ion binding"/>
    <property type="evidence" value="ECO:0007669"/>
    <property type="project" value="InterPro"/>
</dbReference>